<keyword evidence="6" id="KW-0597">Phosphoprotein</keyword>
<dbReference type="InterPro" id="IPR011009">
    <property type="entry name" value="Kinase-like_dom_sf"/>
</dbReference>
<dbReference type="SMART" id="SM00369">
    <property type="entry name" value="LRR_TYP"/>
    <property type="match status" value="8"/>
</dbReference>
<name>A0AAV1X3N2_LUPLU</name>
<accession>A0AAV1X3N2</accession>
<dbReference type="InterPro" id="IPR001611">
    <property type="entry name" value="Leu-rich_rpt"/>
</dbReference>
<evidence type="ECO:0000256" key="9">
    <source>
        <dbReference type="ARBA" id="ARBA00022692"/>
    </source>
</evidence>
<dbReference type="PROSITE" id="PS00108">
    <property type="entry name" value="PROTEIN_KINASE_ST"/>
    <property type="match status" value="1"/>
</dbReference>
<dbReference type="PROSITE" id="PS00107">
    <property type="entry name" value="PROTEIN_KINASE_ATP"/>
    <property type="match status" value="1"/>
</dbReference>
<keyword evidence="12 21" id="KW-0547">Nucleotide-binding</keyword>
<evidence type="ECO:0000256" key="13">
    <source>
        <dbReference type="ARBA" id="ARBA00022777"/>
    </source>
</evidence>
<dbReference type="Gene3D" id="1.10.510.10">
    <property type="entry name" value="Transferase(Phosphotransferase) domain 1"/>
    <property type="match status" value="1"/>
</dbReference>
<dbReference type="SMART" id="SM00365">
    <property type="entry name" value="LRR_SD22"/>
    <property type="match status" value="3"/>
</dbReference>
<dbReference type="InterPro" id="IPR051716">
    <property type="entry name" value="Plant_RL_S/T_kinase"/>
</dbReference>
<dbReference type="Pfam" id="PF08263">
    <property type="entry name" value="LRRNT_2"/>
    <property type="match status" value="1"/>
</dbReference>
<keyword evidence="24" id="KW-1185">Reference proteome</keyword>
<evidence type="ECO:0000256" key="2">
    <source>
        <dbReference type="ARBA" id="ARBA00008684"/>
    </source>
</evidence>
<comment type="catalytic activity">
    <reaction evidence="19">
        <text>L-threonyl-[protein] + ATP = O-phospho-L-threonyl-[protein] + ADP + H(+)</text>
        <dbReference type="Rhea" id="RHEA:46608"/>
        <dbReference type="Rhea" id="RHEA-COMP:11060"/>
        <dbReference type="Rhea" id="RHEA-COMP:11605"/>
        <dbReference type="ChEBI" id="CHEBI:15378"/>
        <dbReference type="ChEBI" id="CHEBI:30013"/>
        <dbReference type="ChEBI" id="CHEBI:30616"/>
        <dbReference type="ChEBI" id="CHEBI:61977"/>
        <dbReference type="ChEBI" id="CHEBI:456216"/>
        <dbReference type="EC" id="2.7.11.1"/>
    </reaction>
</comment>
<evidence type="ECO:0000256" key="7">
    <source>
        <dbReference type="ARBA" id="ARBA00022614"/>
    </source>
</evidence>
<dbReference type="FunFam" id="3.80.10.10:FF:000430">
    <property type="entry name" value="Leucine-rich repeat receptor-like protein kinase PEPR1"/>
    <property type="match status" value="1"/>
</dbReference>
<evidence type="ECO:0000313" key="23">
    <source>
        <dbReference type="EMBL" id="CAL0315811.1"/>
    </source>
</evidence>
<dbReference type="Gene3D" id="3.80.10.10">
    <property type="entry name" value="Ribonuclease Inhibitor"/>
    <property type="match status" value="4"/>
</dbReference>
<evidence type="ECO:0000256" key="4">
    <source>
        <dbReference type="ARBA" id="ARBA00022475"/>
    </source>
</evidence>
<dbReference type="Pfam" id="PF00069">
    <property type="entry name" value="Pkinase"/>
    <property type="match status" value="1"/>
</dbReference>
<comment type="subcellular location">
    <subcellularLocation>
        <location evidence="1">Cell membrane</location>
        <topology evidence="1">Single-pass type I membrane protein</topology>
    </subcellularLocation>
</comment>
<dbReference type="SUPFAM" id="SSF56112">
    <property type="entry name" value="Protein kinase-like (PK-like)"/>
    <property type="match status" value="1"/>
</dbReference>
<sequence length="1389" mass="153522">MSNTLLLLFILYFSVLFYDAYALISDGVILLSLLKHWTFVPHVINSTWNASDSIPCSWVGVKCDHAHNVLSIDLNDHGIIGQLGPQIGQLHHLHTLVLSSNSFSGNIPSELSNCSLLQYLDLSYNSFSGQIPGSLKKLQTLRYISLASNLMSGGIPDSLFQIPHLKEVSLQRNQLNGSIPANIGNMTELLKLSLYGNQFSGNIPSSIGNCSKLEALFLNDNRLNGNLPESLQNLENLAYLMVRNNSLGGTIPLGSGSCKRLFILDLSLNAFSGSIPSGLGNCSALAEFAAQNNNLVGSVPSSLGLLHKLLILRLSENHLSGKISPEIGNCRSLKKLHLFSNQLEGEIPDKLGMLSELEDLQLSFNRFTGEIPVSIWRIESLRSILVQNNSLFGELPLEMTKLKHLKNISLFDNRFSGVIPQGLGINSSLVKLDITNNKFTGNIPPNLCFGKQLLVMNMGLNQLQGCIPSDVGRCATLRRLILNENNLTGFLPDFESNLNLRYIDVSKNNISGAIPSNLKNCENLTEINMSANRFSGVIPSELGKLVKLVVLDLSHNNLEGPVPPQLSNCTKMDHFDVGFNFLNGTFPSSLRTWTRISTIILRENHFTGGIPAVLSEFSMLRELQLGGNLFGGEIPLSMGTLQNLFYGLNLSANGLTDEIPLEIRKLRELQSLDLSLNNLTGSIDVLGDLVSLIEVNISYNFFNGTLPKNLIKFLSSSPSSFMGNPHLCVSCPPSQGLSCTKNSYLKACVDKPIDHTGISKFVIVMIEVGSSVFVSAILIALVRSYMRRTVKPDDCTDDLWLENRQLPLALLMKATNDLDDSYVIGRGAHGIVYKAKIDSHKTLAVKKIVFGSNQEKHLSTLCKEIKALTYKHKNLVTCRGYYIGKDYGLILSDYMENGSLHDILHEKDPPPPLSWNVRFNIAVGIAQGLAYLHYDCIPHIVHRDIKPKNILLDASMEPVIADFGTAMFRNPSEYSGSRPQCRQNLSTCIAGTAGYIAPENAYATLPGRKSDVYSYGVVLLELLTRKKVLLILFTEKKEQEIHLVSWVRSVWLTTGKVEKVVDPDLASAFLNSVVASQVSGVLMLALRCTERDPRKRPTMEEVVHFYHRGKFTRRWGDEVYGTEVVADVAPQPYSSLDILTCVPVVSTTSVSPIPGGYNLRGECSTAAPLRQIEVTLDVKSEPEDSNDFARWCDASQFHQGNSWDDSKSMSKPKTGVDALVAQQPCSSLDLFTHVSVVSIDSVPNTQGNYLLHGECSKAAQLEQKVHSNDFRWWEDANQFGLGVYDWDDWKLMSTPTTYIDGLVIEVMGNGKVDATQVVVVALIVPKITYTWPSLILLPSVIGPLVTETFNWFFVSSWHKYMQQQKSLKSLPRSYFITPTKATLELSESE</sequence>
<comment type="similarity">
    <text evidence="2">Belongs to the protein kinase superfamily. Ser/Thr protein kinase family.</text>
</comment>
<dbReference type="SMART" id="SM00220">
    <property type="entry name" value="S_TKc"/>
    <property type="match status" value="1"/>
</dbReference>
<evidence type="ECO:0000256" key="17">
    <source>
        <dbReference type="ARBA" id="ARBA00023170"/>
    </source>
</evidence>
<dbReference type="FunFam" id="1.10.510.10:FF:000358">
    <property type="entry name" value="Putative leucine-rich repeat receptor-like serine/threonine-protein kinase"/>
    <property type="match status" value="1"/>
</dbReference>
<dbReference type="InterPro" id="IPR013210">
    <property type="entry name" value="LRR_N_plant-typ"/>
</dbReference>
<reference evidence="23 24" key="1">
    <citation type="submission" date="2024-03" db="EMBL/GenBank/DDBJ databases">
        <authorList>
            <person name="Martinez-Hernandez J."/>
        </authorList>
    </citation>
    <scope>NUCLEOTIDE SEQUENCE [LARGE SCALE GENOMIC DNA]</scope>
</reference>
<dbReference type="Pfam" id="PF13855">
    <property type="entry name" value="LRR_8"/>
    <property type="match status" value="1"/>
</dbReference>
<evidence type="ECO:0000256" key="12">
    <source>
        <dbReference type="ARBA" id="ARBA00022741"/>
    </source>
</evidence>
<dbReference type="FunFam" id="3.80.10.10:FF:000619">
    <property type="entry name" value="Putative leucine-rich repeat receptor-like protein kinase family protein"/>
    <property type="match status" value="1"/>
</dbReference>
<dbReference type="FunFam" id="3.80.10.10:FF:000041">
    <property type="entry name" value="LRR receptor-like serine/threonine-protein kinase ERECTA"/>
    <property type="match status" value="1"/>
</dbReference>
<proteinExistence type="inferred from homology"/>
<evidence type="ECO:0000256" key="11">
    <source>
        <dbReference type="ARBA" id="ARBA00022737"/>
    </source>
</evidence>
<keyword evidence="16" id="KW-0472">Membrane</keyword>
<dbReference type="PROSITE" id="PS51450">
    <property type="entry name" value="LRR"/>
    <property type="match status" value="1"/>
</dbReference>
<feature type="binding site" evidence="21">
    <location>
        <position position="847"/>
    </location>
    <ligand>
        <name>ATP</name>
        <dbReference type="ChEBI" id="CHEBI:30616"/>
    </ligand>
</feature>
<keyword evidence="11" id="KW-0677">Repeat</keyword>
<protein>
    <recommendedName>
        <fullName evidence="3">non-specific serine/threonine protein kinase</fullName>
        <ecNumber evidence="3">2.7.11.1</ecNumber>
    </recommendedName>
</protein>
<dbReference type="FunFam" id="3.80.10.10:FF:000299">
    <property type="entry name" value="Piriformospora indica-insensitive protein 2"/>
    <property type="match status" value="1"/>
</dbReference>
<evidence type="ECO:0000256" key="6">
    <source>
        <dbReference type="ARBA" id="ARBA00022553"/>
    </source>
</evidence>
<evidence type="ECO:0000256" key="3">
    <source>
        <dbReference type="ARBA" id="ARBA00012513"/>
    </source>
</evidence>
<dbReference type="Proteomes" id="UP001497480">
    <property type="component" value="Unassembled WGS sequence"/>
</dbReference>
<dbReference type="EC" id="2.7.11.1" evidence="3"/>
<dbReference type="InterPro" id="IPR008271">
    <property type="entry name" value="Ser/Thr_kinase_AS"/>
</dbReference>
<keyword evidence="4" id="KW-1003">Cell membrane</keyword>
<organism evidence="23 24">
    <name type="scientific">Lupinus luteus</name>
    <name type="common">European yellow lupine</name>
    <dbReference type="NCBI Taxonomy" id="3873"/>
    <lineage>
        <taxon>Eukaryota</taxon>
        <taxon>Viridiplantae</taxon>
        <taxon>Streptophyta</taxon>
        <taxon>Embryophyta</taxon>
        <taxon>Tracheophyta</taxon>
        <taxon>Spermatophyta</taxon>
        <taxon>Magnoliopsida</taxon>
        <taxon>eudicotyledons</taxon>
        <taxon>Gunneridae</taxon>
        <taxon>Pentapetalae</taxon>
        <taxon>rosids</taxon>
        <taxon>fabids</taxon>
        <taxon>Fabales</taxon>
        <taxon>Fabaceae</taxon>
        <taxon>Papilionoideae</taxon>
        <taxon>50 kb inversion clade</taxon>
        <taxon>genistoids sensu lato</taxon>
        <taxon>core genistoids</taxon>
        <taxon>Genisteae</taxon>
        <taxon>Lupinus</taxon>
    </lineage>
</organism>
<evidence type="ECO:0000256" key="10">
    <source>
        <dbReference type="ARBA" id="ARBA00022729"/>
    </source>
</evidence>
<dbReference type="GO" id="GO:0004674">
    <property type="term" value="F:protein serine/threonine kinase activity"/>
    <property type="evidence" value="ECO:0007669"/>
    <property type="project" value="UniProtKB-KW"/>
</dbReference>
<dbReference type="GO" id="GO:0005524">
    <property type="term" value="F:ATP binding"/>
    <property type="evidence" value="ECO:0007669"/>
    <property type="project" value="UniProtKB-UniRule"/>
</dbReference>
<dbReference type="InterPro" id="IPR003591">
    <property type="entry name" value="Leu-rich_rpt_typical-subtyp"/>
</dbReference>
<evidence type="ECO:0000256" key="18">
    <source>
        <dbReference type="ARBA" id="ARBA00023180"/>
    </source>
</evidence>
<evidence type="ECO:0000259" key="22">
    <source>
        <dbReference type="PROSITE" id="PS50011"/>
    </source>
</evidence>
<dbReference type="InterPro" id="IPR000719">
    <property type="entry name" value="Prot_kinase_dom"/>
</dbReference>
<keyword evidence="9" id="KW-0812">Transmembrane</keyword>
<evidence type="ECO:0000256" key="16">
    <source>
        <dbReference type="ARBA" id="ARBA00023136"/>
    </source>
</evidence>
<evidence type="ECO:0000256" key="19">
    <source>
        <dbReference type="ARBA" id="ARBA00047899"/>
    </source>
</evidence>
<dbReference type="InterPro" id="IPR017441">
    <property type="entry name" value="Protein_kinase_ATP_BS"/>
</dbReference>
<keyword evidence="5" id="KW-0723">Serine/threonine-protein kinase</keyword>
<keyword evidence="8" id="KW-0808">Transferase</keyword>
<comment type="catalytic activity">
    <reaction evidence="20">
        <text>L-seryl-[protein] + ATP = O-phospho-L-seryl-[protein] + ADP + H(+)</text>
        <dbReference type="Rhea" id="RHEA:17989"/>
        <dbReference type="Rhea" id="RHEA-COMP:9863"/>
        <dbReference type="Rhea" id="RHEA-COMP:11604"/>
        <dbReference type="ChEBI" id="CHEBI:15378"/>
        <dbReference type="ChEBI" id="CHEBI:29999"/>
        <dbReference type="ChEBI" id="CHEBI:30616"/>
        <dbReference type="ChEBI" id="CHEBI:83421"/>
        <dbReference type="ChEBI" id="CHEBI:456216"/>
        <dbReference type="EC" id="2.7.11.1"/>
    </reaction>
</comment>
<dbReference type="SUPFAM" id="SSF52047">
    <property type="entry name" value="RNI-like"/>
    <property type="match status" value="2"/>
</dbReference>
<evidence type="ECO:0000313" key="24">
    <source>
        <dbReference type="Proteomes" id="UP001497480"/>
    </source>
</evidence>
<dbReference type="PANTHER" id="PTHR48053">
    <property type="entry name" value="LEUCINE RICH REPEAT FAMILY PROTEIN, EXPRESSED"/>
    <property type="match status" value="1"/>
</dbReference>
<feature type="domain" description="Protein kinase" evidence="22">
    <location>
        <begin position="818"/>
        <end position="1107"/>
    </location>
</feature>
<dbReference type="PANTHER" id="PTHR48053:SF113">
    <property type="entry name" value="PROTEIN KINASE DOMAIN-CONTAINING PROTEIN"/>
    <property type="match status" value="1"/>
</dbReference>
<evidence type="ECO:0000256" key="5">
    <source>
        <dbReference type="ARBA" id="ARBA00022527"/>
    </source>
</evidence>
<gene>
    <name evidence="23" type="ORF">LLUT_LOCUS16871</name>
</gene>
<dbReference type="EMBL" id="CAXHTB010000011">
    <property type="protein sequence ID" value="CAL0315811.1"/>
    <property type="molecule type" value="Genomic_DNA"/>
</dbReference>
<dbReference type="InterPro" id="IPR032675">
    <property type="entry name" value="LRR_dom_sf"/>
</dbReference>
<dbReference type="GO" id="GO:0005886">
    <property type="term" value="C:plasma membrane"/>
    <property type="evidence" value="ECO:0007669"/>
    <property type="project" value="UniProtKB-SubCell"/>
</dbReference>
<keyword evidence="7" id="KW-0433">Leucine-rich repeat</keyword>
<evidence type="ECO:0000256" key="15">
    <source>
        <dbReference type="ARBA" id="ARBA00022989"/>
    </source>
</evidence>
<keyword evidence="18" id="KW-0325">Glycoprotein</keyword>
<evidence type="ECO:0000256" key="20">
    <source>
        <dbReference type="ARBA" id="ARBA00048679"/>
    </source>
</evidence>
<dbReference type="PROSITE" id="PS50011">
    <property type="entry name" value="PROTEIN_KINASE_DOM"/>
    <property type="match status" value="1"/>
</dbReference>
<evidence type="ECO:0000256" key="14">
    <source>
        <dbReference type="ARBA" id="ARBA00022840"/>
    </source>
</evidence>
<keyword evidence="14 21" id="KW-0067">ATP-binding</keyword>
<keyword evidence="10" id="KW-0732">Signal</keyword>
<comment type="caution">
    <text evidence="23">The sequence shown here is derived from an EMBL/GenBank/DDBJ whole genome shotgun (WGS) entry which is preliminary data.</text>
</comment>
<keyword evidence="15" id="KW-1133">Transmembrane helix</keyword>
<dbReference type="Pfam" id="PF00560">
    <property type="entry name" value="LRR_1"/>
    <property type="match status" value="7"/>
</dbReference>
<evidence type="ECO:0000256" key="1">
    <source>
        <dbReference type="ARBA" id="ARBA00004251"/>
    </source>
</evidence>
<keyword evidence="13" id="KW-0418">Kinase</keyword>
<evidence type="ECO:0000256" key="21">
    <source>
        <dbReference type="PROSITE-ProRule" id="PRU10141"/>
    </source>
</evidence>
<dbReference type="Gene3D" id="3.30.200.20">
    <property type="entry name" value="Phosphorylase Kinase, domain 1"/>
    <property type="match status" value="1"/>
</dbReference>
<evidence type="ECO:0000256" key="8">
    <source>
        <dbReference type="ARBA" id="ARBA00022679"/>
    </source>
</evidence>
<keyword evidence="17" id="KW-0675">Receptor</keyword>